<name>A0A4Q1BDY3_TREME</name>
<dbReference type="PROSITE" id="PS51471">
    <property type="entry name" value="FE2OG_OXY"/>
    <property type="match status" value="1"/>
</dbReference>
<sequence>MSRKHRKPGSLDVRSEPVWRPIGCLNQVSGVALYPHNRSQPALIDAPSPPLLQNYYGQRRPDKKRDAPDGLVRNPKPLKDPEQKMNDLVSEWVDQPMRTISASEANIIPSCGSSSRSKDDNRSYHAGIWHPPTQSDVPFYSKDALQFPIKAMMSAFAKIAGRGARQALQKYDRDVYVRLTHTHFLSPFLADYSKGDLAMTKAELVDLKLGRVGTMLAIADGQSEGWHFDRGDDDDTYSVVFVFGEGGWDTSEKQGNLVIPQLNLEFELNVGDVLFFQASHLLHYVLPLNPEDTDKRIVLTVFTCKRLSNHFKRYGFPRPSV</sequence>
<reference evidence="4 5" key="1">
    <citation type="submission" date="2016-06" db="EMBL/GenBank/DDBJ databases">
        <title>Evolution of pathogenesis and genome organization in the Tremellales.</title>
        <authorList>
            <person name="Cuomo C."/>
            <person name="Litvintseva A."/>
            <person name="Heitman J."/>
            <person name="Chen Y."/>
            <person name="Sun S."/>
            <person name="Springer D."/>
            <person name="Dromer F."/>
            <person name="Young S."/>
            <person name="Zeng Q."/>
            <person name="Chapman S."/>
            <person name="Gujja S."/>
            <person name="Saif S."/>
            <person name="Birren B."/>
        </authorList>
    </citation>
    <scope>NUCLEOTIDE SEQUENCE [LARGE SCALE GENOMIC DNA]</scope>
    <source>
        <strain evidence="4 5">ATCC 28783</strain>
    </source>
</reference>
<keyword evidence="1" id="KW-0479">Metal-binding</keyword>
<evidence type="ECO:0000256" key="2">
    <source>
        <dbReference type="SAM" id="MobiDB-lite"/>
    </source>
</evidence>
<evidence type="ECO:0000256" key="1">
    <source>
        <dbReference type="RuleBase" id="RU003682"/>
    </source>
</evidence>
<feature type="domain" description="Fe2OG dioxygenase" evidence="3">
    <location>
        <begin position="183"/>
        <end position="305"/>
    </location>
</feature>
<dbReference type="AlphaFoldDB" id="A0A4Q1BDY3"/>
<organism evidence="4 5">
    <name type="scientific">Tremella mesenterica</name>
    <name type="common">Jelly fungus</name>
    <dbReference type="NCBI Taxonomy" id="5217"/>
    <lineage>
        <taxon>Eukaryota</taxon>
        <taxon>Fungi</taxon>
        <taxon>Dikarya</taxon>
        <taxon>Basidiomycota</taxon>
        <taxon>Agaricomycotina</taxon>
        <taxon>Tremellomycetes</taxon>
        <taxon>Tremellales</taxon>
        <taxon>Tremellaceae</taxon>
        <taxon>Tremella</taxon>
    </lineage>
</organism>
<dbReference type="Proteomes" id="UP000289152">
    <property type="component" value="Unassembled WGS sequence"/>
</dbReference>
<gene>
    <name evidence="4" type="ORF">M231_06186</name>
</gene>
<comment type="caution">
    <text evidence="4">The sequence shown here is derived from an EMBL/GenBank/DDBJ whole genome shotgun (WGS) entry which is preliminary data.</text>
</comment>
<comment type="similarity">
    <text evidence="1">Belongs to the iron/ascorbate-dependent oxidoreductase family.</text>
</comment>
<dbReference type="EMBL" id="SDIL01000094">
    <property type="protein sequence ID" value="RXK36527.1"/>
    <property type="molecule type" value="Genomic_DNA"/>
</dbReference>
<feature type="compositionally biased region" description="Basic and acidic residues" evidence="2">
    <location>
        <begin position="59"/>
        <end position="68"/>
    </location>
</feature>
<dbReference type="InParanoid" id="A0A4Q1BDY3"/>
<accession>A0A4Q1BDY3</accession>
<evidence type="ECO:0000259" key="3">
    <source>
        <dbReference type="PROSITE" id="PS51471"/>
    </source>
</evidence>
<dbReference type="OrthoDB" id="2579980at2759"/>
<dbReference type="InterPro" id="IPR005123">
    <property type="entry name" value="Oxoglu/Fe-dep_dioxygenase_dom"/>
</dbReference>
<dbReference type="Gene3D" id="3.60.130.30">
    <property type="match status" value="1"/>
</dbReference>
<evidence type="ECO:0000313" key="4">
    <source>
        <dbReference type="EMBL" id="RXK36527.1"/>
    </source>
</evidence>
<dbReference type="VEuPathDB" id="FungiDB:TREMEDRAFT_58115"/>
<keyword evidence="5" id="KW-1185">Reference proteome</keyword>
<proteinExistence type="inferred from homology"/>
<feature type="region of interest" description="Disordered" evidence="2">
    <location>
        <begin position="42"/>
        <end position="84"/>
    </location>
</feature>
<protein>
    <recommendedName>
        <fullName evidence="3">Fe2OG dioxygenase domain-containing protein</fullName>
    </recommendedName>
</protein>
<keyword evidence="1" id="KW-0408">Iron</keyword>
<keyword evidence="1" id="KW-0560">Oxidoreductase</keyword>
<evidence type="ECO:0000313" key="5">
    <source>
        <dbReference type="Proteomes" id="UP000289152"/>
    </source>
</evidence>
<dbReference type="GO" id="GO:0016491">
    <property type="term" value="F:oxidoreductase activity"/>
    <property type="evidence" value="ECO:0007669"/>
    <property type="project" value="UniProtKB-KW"/>
</dbReference>
<dbReference type="GO" id="GO:0046872">
    <property type="term" value="F:metal ion binding"/>
    <property type="evidence" value="ECO:0007669"/>
    <property type="project" value="UniProtKB-KW"/>
</dbReference>